<dbReference type="Pfam" id="PF25811">
    <property type="entry name" value="CAK-anch_MAT1"/>
    <property type="match status" value="1"/>
</dbReference>
<evidence type="ECO:0000313" key="10">
    <source>
        <dbReference type="EMBL" id="RWS11750.1"/>
    </source>
</evidence>
<dbReference type="InterPro" id="IPR014001">
    <property type="entry name" value="Helicase_ATP-bd"/>
</dbReference>
<dbReference type="GO" id="GO:0005675">
    <property type="term" value="C:transcription factor TFIIH holo complex"/>
    <property type="evidence" value="ECO:0007669"/>
    <property type="project" value="InterPro"/>
</dbReference>
<evidence type="ECO:0000256" key="4">
    <source>
        <dbReference type="ARBA" id="ARBA00022840"/>
    </source>
</evidence>
<dbReference type="InterPro" id="IPR025313">
    <property type="entry name" value="SPB4-like_CTE"/>
</dbReference>
<feature type="domain" description="Helicase ATP-binding" evidence="8">
    <location>
        <begin position="9"/>
        <end position="200"/>
    </location>
</feature>
<dbReference type="PANTHER" id="PTHR24031">
    <property type="entry name" value="RNA HELICASE"/>
    <property type="match status" value="1"/>
</dbReference>
<dbReference type="PROSITE" id="PS51194">
    <property type="entry name" value="HELICASE_CTER"/>
    <property type="match status" value="1"/>
</dbReference>
<dbReference type="EC" id="3.6.4.13" evidence="6"/>
<dbReference type="Pfam" id="PF00271">
    <property type="entry name" value="Helicase_C"/>
    <property type="match status" value="1"/>
</dbReference>
<accession>A0A443R989</accession>
<dbReference type="SMART" id="SM00490">
    <property type="entry name" value="HELICc"/>
    <property type="match status" value="1"/>
</dbReference>
<evidence type="ECO:0000256" key="7">
    <source>
        <dbReference type="SAM" id="MobiDB-lite"/>
    </source>
</evidence>
<dbReference type="NCBIfam" id="TIGR00570">
    <property type="entry name" value="cdk7"/>
    <property type="match status" value="1"/>
</dbReference>
<evidence type="ECO:0000256" key="1">
    <source>
        <dbReference type="ARBA" id="ARBA00022741"/>
    </source>
</evidence>
<reference evidence="11 12" key="1">
    <citation type="journal article" date="2018" name="Gigascience">
        <title>Genomes of trombidid mites reveal novel predicted allergens and laterally-transferred genes associated with secondary metabolism.</title>
        <authorList>
            <person name="Dong X."/>
            <person name="Chaisiri K."/>
            <person name="Xia D."/>
            <person name="Armstrong S.D."/>
            <person name="Fang Y."/>
            <person name="Donnelly M.J."/>
            <person name="Kadowaki T."/>
            <person name="McGarry J.W."/>
            <person name="Darby A.C."/>
            <person name="Makepeace B.L."/>
        </authorList>
    </citation>
    <scope>NUCLEOTIDE SEQUENCE [LARGE SCALE GENOMIC DNA]</scope>
    <source>
        <strain evidence="11">UoL-WK</strain>
    </source>
</reference>
<dbReference type="PROSITE" id="PS51192">
    <property type="entry name" value="HELICASE_ATP_BIND_1"/>
    <property type="match status" value="1"/>
</dbReference>
<evidence type="ECO:0000256" key="3">
    <source>
        <dbReference type="ARBA" id="ARBA00022806"/>
    </source>
</evidence>
<dbReference type="SMART" id="SM01178">
    <property type="entry name" value="DUF4217"/>
    <property type="match status" value="1"/>
</dbReference>
<comment type="function">
    <text evidence="6">RNA helicase.</text>
</comment>
<comment type="caution">
    <text evidence="11">The sequence shown here is derived from an EMBL/GenBank/DDBJ whole genome shotgun (WGS) entry which is preliminary data.</text>
</comment>
<proteinExistence type="inferred from homology"/>
<evidence type="ECO:0000256" key="5">
    <source>
        <dbReference type="ARBA" id="ARBA00022884"/>
    </source>
</evidence>
<dbReference type="Pfam" id="PF13959">
    <property type="entry name" value="CTE_SPB4"/>
    <property type="match status" value="1"/>
</dbReference>
<dbReference type="InterPro" id="IPR027417">
    <property type="entry name" value="P-loop_NTPase"/>
</dbReference>
<evidence type="ECO:0000259" key="8">
    <source>
        <dbReference type="PROSITE" id="PS51192"/>
    </source>
</evidence>
<organism evidence="11 12">
    <name type="scientific">Dinothrombium tinctorium</name>
    <dbReference type="NCBI Taxonomy" id="1965070"/>
    <lineage>
        <taxon>Eukaryota</taxon>
        <taxon>Metazoa</taxon>
        <taxon>Ecdysozoa</taxon>
        <taxon>Arthropoda</taxon>
        <taxon>Chelicerata</taxon>
        <taxon>Arachnida</taxon>
        <taxon>Acari</taxon>
        <taxon>Acariformes</taxon>
        <taxon>Trombidiformes</taxon>
        <taxon>Prostigmata</taxon>
        <taxon>Anystina</taxon>
        <taxon>Parasitengona</taxon>
        <taxon>Trombidioidea</taxon>
        <taxon>Trombidiidae</taxon>
        <taxon>Dinothrombium</taxon>
    </lineage>
</organism>
<dbReference type="AlphaFoldDB" id="A0A443R989"/>
<feature type="domain" description="Helicase C-terminal" evidence="9">
    <location>
        <begin position="255"/>
        <end position="409"/>
    </location>
</feature>
<evidence type="ECO:0000256" key="6">
    <source>
        <dbReference type="RuleBase" id="RU365068"/>
    </source>
</evidence>
<dbReference type="InterPro" id="IPR001650">
    <property type="entry name" value="Helicase_C-like"/>
</dbReference>
<dbReference type="GO" id="GO:0016787">
    <property type="term" value="F:hydrolase activity"/>
    <property type="evidence" value="ECO:0007669"/>
    <property type="project" value="UniProtKB-KW"/>
</dbReference>
<gene>
    <name evidence="10" type="ORF">B4U79_10202</name>
    <name evidence="11" type="ORF">B4U79_12758</name>
</gene>
<comment type="catalytic activity">
    <reaction evidence="6">
        <text>ATP + H2O = ADP + phosphate + H(+)</text>
        <dbReference type="Rhea" id="RHEA:13065"/>
        <dbReference type="ChEBI" id="CHEBI:15377"/>
        <dbReference type="ChEBI" id="CHEBI:15378"/>
        <dbReference type="ChEBI" id="CHEBI:30616"/>
        <dbReference type="ChEBI" id="CHEBI:43474"/>
        <dbReference type="ChEBI" id="CHEBI:456216"/>
        <dbReference type="EC" id="3.6.4.13"/>
    </reaction>
</comment>
<dbReference type="Proteomes" id="UP000285301">
    <property type="component" value="Unassembled WGS sequence"/>
</dbReference>
<feature type="region of interest" description="Disordered" evidence="7">
    <location>
        <begin position="494"/>
        <end position="513"/>
    </location>
</feature>
<sequence>MTPVQSATIPLFIANKDVIVEAVTGSGKTLAFLLPILQMVITKNTKLLESERKALGKYDISAIVISPTRELASQTYSVLRKFLAFKPLNFISSLLFIGGNSAVKDYKKFEENGAHIIVSTPGRLYELLYKFVSIRDYVKKNLEMLILDEADILLEMGFEKSLNHIFSNLPKQRRTGLFSATQTKQLTQLIRAGLRNPVKIEIKSKNAVKKESSFSKEHLSEEGQKLILSTGLEMSPYLTNSYVILKSSCDKLPFVIRFLTLNCTAKCLLFMATCAQVDYFSAAFEKCLKSTSVKVYKIHRKMKKKRQKIFDDFKLCVSGCVLLCTDVMSRGVDIPSVDWVLHFDLPNTLQSYIHRSGRSGHQVGQKGNSLLMCLPHEVKFVNLCIEKGIELIEKDAEDNNLVQMKEKLVKWMQNNVRESAAFYESSMKAFVSFIRTYNSKNIMCQTLFKELDVVDVANSYGLIKIPIMPELKGKLKTCASKFLRNDRDKEIASKHKEEMQSKKVSDERTEEQRLNKQRLKLKRQRMRKKINSSKLQGKKKKRLIDELELKELEEDAKMVKKLKKGKISEQQFDLHFGSGNCPQCGINLRRTNFRLQLFDDSFVEKEIDIRKRILKDFNKLEEDFDSLDEYNDYLEQVERIIYNLANNVDVEATKRRIEQYKKENADTIVRNRSRMSKDAIFIEELLEEEKAQNQWRTQYGVVDEKDISKAKVREKEALVDELMYSDLPANQILALHSHEKRQTESQPQPPIRPPKPQAFFSTGIKVGQGGNIFAPIPTTESQPYHYVEPKFNLLGPNCPKQEELESDGYLLHIRTIDVSEKAGGFIQHYPCTRALQEAFCGLYFKLDNKS</sequence>
<dbReference type="GO" id="GO:0061575">
    <property type="term" value="F:cyclin-dependent protein serine/threonine kinase activator activity"/>
    <property type="evidence" value="ECO:0007669"/>
    <property type="project" value="InterPro"/>
</dbReference>
<dbReference type="EMBL" id="NCKU01001580">
    <property type="protein sequence ID" value="RWS11750.1"/>
    <property type="molecule type" value="Genomic_DNA"/>
</dbReference>
<dbReference type="GO" id="GO:0003723">
    <property type="term" value="F:RNA binding"/>
    <property type="evidence" value="ECO:0007669"/>
    <property type="project" value="UniProtKB-UniRule"/>
</dbReference>
<keyword evidence="12" id="KW-1185">Reference proteome</keyword>
<dbReference type="SMART" id="SM00487">
    <property type="entry name" value="DEXDc"/>
    <property type="match status" value="1"/>
</dbReference>
<dbReference type="STRING" id="1965070.A0A443R989"/>
<dbReference type="Gene3D" id="3.40.50.300">
    <property type="entry name" value="P-loop containing nucleotide triphosphate hydrolases"/>
    <property type="match status" value="2"/>
</dbReference>
<name>A0A443R989_9ACAR</name>
<evidence type="ECO:0000313" key="12">
    <source>
        <dbReference type="Proteomes" id="UP000285301"/>
    </source>
</evidence>
<dbReference type="EMBL" id="NCKU01001553">
    <property type="protein sequence ID" value="RWS11828.1"/>
    <property type="molecule type" value="Genomic_DNA"/>
</dbReference>
<dbReference type="OrthoDB" id="7396459at2759"/>
<dbReference type="GO" id="GO:0005524">
    <property type="term" value="F:ATP binding"/>
    <property type="evidence" value="ECO:0007669"/>
    <property type="project" value="UniProtKB-UniRule"/>
</dbReference>
<keyword evidence="1 6" id="KW-0547">Nucleotide-binding</keyword>
<dbReference type="Pfam" id="PF00270">
    <property type="entry name" value="DEAD"/>
    <property type="match status" value="1"/>
</dbReference>
<dbReference type="GO" id="GO:0006289">
    <property type="term" value="P:nucleotide-excision repair"/>
    <property type="evidence" value="ECO:0007669"/>
    <property type="project" value="InterPro"/>
</dbReference>
<reference evidence="11" key="2">
    <citation type="submission" date="2018-11" db="EMBL/GenBank/DDBJ databases">
        <title>Trombidioid mite genomics.</title>
        <authorList>
            <person name="Dong X."/>
        </authorList>
    </citation>
    <scope>NUCLEOTIDE SEQUENCE</scope>
    <source>
        <strain evidence="11">UoL-WK</strain>
    </source>
</reference>
<protein>
    <recommendedName>
        <fullName evidence="6">ATP-dependent RNA helicase</fullName>
        <ecNumber evidence="6">3.6.4.13</ecNumber>
    </recommendedName>
</protein>
<dbReference type="InterPro" id="IPR015877">
    <property type="entry name" value="MAT1_centre"/>
</dbReference>
<dbReference type="InterPro" id="IPR057657">
    <property type="entry name" value="MAT1_CAK-anch"/>
</dbReference>
<dbReference type="GO" id="GO:0003724">
    <property type="term" value="F:RNA helicase activity"/>
    <property type="evidence" value="ECO:0007669"/>
    <property type="project" value="UniProtKB-EC"/>
</dbReference>
<dbReference type="CDD" id="cd18787">
    <property type="entry name" value="SF2_C_DEAD"/>
    <property type="match status" value="1"/>
</dbReference>
<evidence type="ECO:0000256" key="2">
    <source>
        <dbReference type="ARBA" id="ARBA00022801"/>
    </source>
</evidence>
<evidence type="ECO:0000313" key="11">
    <source>
        <dbReference type="EMBL" id="RWS11828.1"/>
    </source>
</evidence>
<dbReference type="Pfam" id="PF06391">
    <property type="entry name" value="MAT1"/>
    <property type="match status" value="1"/>
</dbReference>
<evidence type="ECO:0000259" key="9">
    <source>
        <dbReference type="PROSITE" id="PS51194"/>
    </source>
</evidence>
<keyword evidence="3 6" id="KW-0347">Helicase</keyword>
<keyword evidence="4 6" id="KW-0067">ATP-binding</keyword>
<keyword evidence="2 6" id="KW-0378">Hydrolase</keyword>
<comment type="similarity">
    <text evidence="6">Belongs to the DEAD box helicase family.</text>
</comment>
<dbReference type="SUPFAM" id="SSF52540">
    <property type="entry name" value="P-loop containing nucleoside triphosphate hydrolases"/>
    <property type="match status" value="1"/>
</dbReference>
<dbReference type="CDD" id="cd17960">
    <property type="entry name" value="DEADc_DDX55"/>
    <property type="match status" value="1"/>
</dbReference>
<comment type="domain">
    <text evidence="6">The Q motif is unique to and characteristic of the DEAD box family of RNA helicases and controls ATP binding and hydrolysis.</text>
</comment>
<dbReference type="InterPro" id="IPR011545">
    <property type="entry name" value="DEAD/DEAH_box_helicase_dom"/>
</dbReference>
<dbReference type="InterPro" id="IPR004575">
    <property type="entry name" value="MAT1/Tfb3"/>
</dbReference>
<keyword evidence="5 6" id="KW-0694">RNA-binding</keyword>